<gene>
    <name evidence="1" type="ORF">JIN81_07040</name>
</gene>
<accession>A0A934RBW8</accession>
<dbReference type="AlphaFoldDB" id="A0A934RBW8"/>
<proteinExistence type="predicted"/>
<dbReference type="InterPro" id="IPR011322">
    <property type="entry name" value="N-reg_PII-like_a/b"/>
</dbReference>
<dbReference type="GO" id="GO:0030234">
    <property type="term" value="F:enzyme regulator activity"/>
    <property type="evidence" value="ECO:0007669"/>
    <property type="project" value="InterPro"/>
</dbReference>
<comment type="caution">
    <text evidence="1">The sequence shown here is derived from an EMBL/GenBank/DDBJ whole genome shotgun (WGS) entry which is preliminary data.</text>
</comment>
<dbReference type="Proteomes" id="UP000658278">
    <property type="component" value="Unassembled WGS sequence"/>
</dbReference>
<dbReference type="EMBL" id="JAENII010000004">
    <property type="protein sequence ID" value="MBK1826767.1"/>
    <property type="molecule type" value="Genomic_DNA"/>
</dbReference>
<reference evidence="1" key="1">
    <citation type="submission" date="2021-01" db="EMBL/GenBank/DDBJ databases">
        <title>Modified the classification status of verrucomicrobia.</title>
        <authorList>
            <person name="Feng X."/>
        </authorList>
    </citation>
    <scope>NUCLEOTIDE SEQUENCE</scope>
    <source>
        <strain evidence="1">KCTC 22201</strain>
    </source>
</reference>
<dbReference type="Gene3D" id="3.30.70.120">
    <property type="match status" value="1"/>
</dbReference>
<keyword evidence="2" id="KW-1185">Reference proteome</keyword>
<name>A0A934RBW8_9BACT</name>
<evidence type="ECO:0000313" key="1">
    <source>
        <dbReference type="EMBL" id="MBK1826767.1"/>
    </source>
</evidence>
<dbReference type="Pfam" id="PF00543">
    <property type="entry name" value="P-II"/>
    <property type="match status" value="1"/>
</dbReference>
<dbReference type="InterPro" id="IPR015867">
    <property type="entry name" value="N-reg_PII/ATP_PRibTrfase_C"/>
</dbReference>
<evidence type="ECO:0000313" key="2">
    <source>
        <dbReference type="Proteomes" id="UP000658278"/>
    </source>
</evidence>
<sequence>MKVPLSLLTIVTEGLLKEPMIELLRRHGATGHTITRADGEGSRGVRAKDWEGPNLRFECILSPEAADAALDEVSERYFENYSVIAWVTEVKVVRSTKFSSKDSAES</sequence>
<dbReference type="GO" id="GO:0006808">
    <property type="term" value="P:regulation of nitrogen utilization"/>
    <property type="evidence" value="ECO:0007669"/>
    <property type="project" value="InterPro"/>
</dbReference>
<protein>
    <submittedName>
        <fullName evidence="1">Uncharacterized protein</fullName>
    </submittedName>
</protein>
<dbReference type="RefSeq" id="WP_200278019.1">
    <property type="nucleotide sequence ID" value="NZ_JAENII010000004.1"/>
</dbReference>
<dbReference type="InterPro" id="IPR002187">
    <property type="entry name" value="N-reg_PII"/>
</dbReference>
<organism evidence="1 2">
    <name type="scientific">Haloferula rosea</name>
    <dbReference type="NCBI Taxonomy" id="490093"/>
    <lineage>
        <taxon>Bacteria</taxon>
        <taxon>Pseudomonadati</taxon>
        <taxon>Verrucomicrobiota</taxon>
        <taxon>Verrucomicrobiia</taxon>
        <taxon>Verrucomicrobiales</taxon>
        <taxon>Verrucomicrobiaceae</taxon>
        <taxon>Haloferula</taxon>
    </lineage>
</organism>
<dbReference type="SUPFAM" id="SSF54913">
    <property type="entry name" value="GlnB-like"/>
    <property type="match status" value="1"/>
</dbReference>